<keyword evidence="1" id="KW-0812">Transmembrane</keyword>
<evidence type="ECO:0000256" key="1">
    <source>
        <dbReference type="SAM" id="Phobius"/>
    </source>
</evidence>
<gene>
    <name evidence="3" type="ORF">HLUCCX10_04725</name>
</gene>
<dbReference type="AlphaFoldDB" id="A0A0P8AS44"/>
<dbReference type="GO" id="GO:0080120">
    <property type="term" value="P:CAAX-box protein maturation"/>
    <property type="evidence" value="ECO:0007669"/>
    <property type="project" value="UniProtKB-ARBA"/>
</dbReference>
<dbReference type="STRING" id="1305737.GCA_000526355_01138"/>
<dbReference type="PATRIC" id="fig|1305737.6.peg.1596"/>
<keyword evidence="1" id="KW-0472">Membrane</keyword>
<protein>
    <submittedName>
        <fullName evidence="3">CAAX protease self-immunity</fullName>
    </submittedName>
</protein>
<dbReference type="PANTHER" id="PTHR35797:SF1">
    <property type="entry name" value="PROTEASE"/>
    <property type="match status" value="1"/>
</dbReference>
<reference evidence="3 4" key="1">
    <citation type="submission" date="2015-09" db="EMBL/GenBank/DDBJ databases">
        <title>Identification and resolution of microdiversity through metagenomic sequencing of parallel consortia.</title>
        <authorList>
            <person name="Nelson W.C."/>
            <person name="Romine M.F."/>
            <person name="Lindemann S.R."/>
        </authorList>
    </citation>
    <scope>NUCLEOTIDE SEQUENCE [LARGE SCALE GENOMIC DNA]</scope>
    <source>
        <strain evidence="3">HL-49</strain>
    </source>
</reference>
<dbReference type="EMBL" id="LJXT01000019">
    <property type="protein sequence ID" value="KPQ18862.1"/>
    <property type="molecule type" value="Genomic_DNA"/>
</dbReference>
<name>A0A0P8AS44_9BACT</name>
<organism evidence="3 4">
    <name type="scientific">Algoriphagus marincola HL-49</name>
    <dbReference type="NCBI Taxonomy" id="1305737"/>
    <lineage>
        <taxon>Bacteria</taxon>
        <taxon>Pseudomonadati</taxon>
        <taxon>Bacteroidota</taxon>
        <taxon>Cytophagia</taxon>
        <taxon>Cytophagales</taxon>
        <taxon>Cyclobacteriaceae</taxon>
        <taxon>Algoriphagus</taxon>
    </lineage>
</organism>
<keyword evidence="1" id="KW-1133">Transmembrane helix</keyword>
<dbReference type="Proteomes" id="UP000050421">
    <property type="component" value="Unassembled WGS sequence"/>
</dbReference>
<comment type="caution">
    <text evidence="3">The sequence shown here is derived from an EMBL/GenBank/DDBJ whole genome shotgun (WGS) entry which is preliminary data.</text>
</comment>
<evidence type="ECO:0000313" key="3">
    <source>
        <dbReference type="EMBL" id="KPQ18862.1"/>
    </source>
</evidence>
<sequence length="243" mass="28546">MKRKIFLHALLYYTIACAIAWPIFLNMSYFQELLKPIGVQVINPFLIIMWGPGLAALLCYFIFRKSITRKISLFGKKWVHSLLFFIVPWSVFFILNLFYPVSEQYAPKNFLVLIPVSFVFTLGEELGWRGFLEDALKSIPRVWRWLFIGLMWEIWHLRFLWIDENRITALLKTAPFLLVTIALSFLLGYSTERSKSLVVPITLHLWANTIVQSPHWVTFLSVGLSGILWFYLLYKWPSQAFGK</sequence>
<feature type="transmembrane region" description="Helical" evidence="1">
    <location>
        <begin position="142"/>
        <end position="162"/>
    </location>
</feature>
<dbReference type="InterPro" id="IPR042150">
    <property type="entry name" value="MmRce1-like"/>
</dbReference>
<keyword evidence="3" id="KW-0645">Protease</keyword>
<feature type="transmembrane region" description="Helical" evidence="1">
    <location>
        <begin position="83"/>
        <end position="101"/>
    </location>
</feature>
<feature type="domain" description="CAAX prenyl protease 2/Lysostaphin resistance protein A-like" evidence="2">
    <location>
        <begin position="109"/>
        <end position="209"/>
    </location>
</feature>
<feature type="transmembrane region" description="Helical" evidence="1">
    <location>
        <begin position="5"/>
        <end position="24"/>
    </location>
</feature>
<feature type="transmembrane region" description="Helical" evidence="1">
    <location>
        <begin position="216"/>
        <end position="234"/>
    </location>
</feature>
<evidence type="ECO:0000259" key="2">
    <source>
        <dbReference type="Pfam" id="PF02517"/>
    </source>
</evidence>
<proteinExistence type="predicted"/>
<dbReference type="OrthoDB" id="9777755at2"/>
<dbReference type="Pfam" id="PF02517">
    <property type="entry name" value="Rce1-like"/>
    <property type="match status" value="1"/>
</dbReference>
<dbReference type="InterPro" id="IPR003675">
    <property type="entry name" value="Rce1/LyrA-like_dom"/>
</dbReference>
<keyword evidence="3" id="KW-0378">Hydrolase</keyword>
<accession>A0A0P8AS44</accession>
<feature type="transmembrane region" description="Helical" evidence="1">
    <location>
        <begin position="44"/>
        <end position="63"/>
    </location>
</feature>
<evidence type="ECO:0000313" key="4">
    <source>
        <dbReference type="Proteomes" id="UP000050421"/>
    </source>
</evidence>
<dbReference type="GO" id="GO:0006508">
    <property type="term" value="P:proteolysis"/>
    <property type="evidence" value="ECO:0007669"/>
    <property type="project" value="UniProtKB-KW"/>
</dbReference>
<dbReference type="GO" id="GO:0004175">
    <property type="term" value="F:endopeptidase activity"/>
    <property type="evidence" value="ECO:0007669"/>
    <property type="project" value="UniProtKB-ARBA"/>
</dbReference>
<feature type="transmembrane region" description="Helical" evidence="1">
    <location>
        <begin position="169"/>
        <end position="189"/>
    </location>
</feature>
<dbReference type="PANTHER" id="PTHR35797">
    <property type="entry name" value="PROTEASE-RELATED"/>
    <property type="match status" value="1"/>
</dbReference>